<dbReference type="Pfam" id="PF03106">
    <property type="entry name" value="WRKY"/>
    <property type="match status" value="1"/>
</dbReference>
<dbReference type="InterPro" id="IPR036576">
    <property type="entry name" value="WRKY_dom_sf"/>
</dbReference>
<dbReference type="GO" id="GO:0005634">
    <property type="term" value="C:nucleus"/>
    <property type="evidence" value="ECO:0007669"/>
    <property type="project" value="UniProtKB-SubCell"/>
</dbReference>
<comment type="subcellular location">
    <subcellularLocation>
        <location evidence="1">Nucleus</location>
    </subcellularLocation>
</comment>
<evidence type="ECO:0000256" key="6">
    <source>
        <dbReference type="SAM" id="MobiDB-lite"/>
    </source>
</evidence>
<dbReference type="GO" id="GO:0003700">
    <property type="term" value="F:DNA-binding transcription factor activity"/>
    <property type="evidence" value="ECO:0007669"/>
    <property type="project" value="InterPro"/>
</dbReference>
<dbReference type="SUPFAM" id="SSF118290">
    <property type="entry name" value="WRKY DNA-binding domain"/>
    <property type="match status" value="1"/>
</dbReference>
<reference evidence="8" key="1">
    <citation type="submission" date="2023-05" db="EMBL/GenBank/DDBJ databases">
        <title>Nepenthes gracilis genome sequencing.</title>
        <authorList>
            <person name="Fukushima K."/>
        </authorList>
    </citation>
    <scope>NUCLEOTIDE SEQUENCE</scope>
    <source>
        <strain evidence="8">SING2019-196</strain>
    </source>
</reference>
<feature type="region of interest" description="Disordered" evidence="6">
    <location>
        <begin position="125"/>
        <end position="148"/>
    </location>
</feature>
<evidence type="ECO:0000259" key="7">
    <source>
        <dbReference type="SMART" id="SM00774"/>
    </source>
</evidence>
<proteinExistence type="predicted"/>
<evidence type="ECO:0000313" key="8">
    <source>
        <dbReference type="EMBL" id="GMH05018.1"/>
    </source>
</evidence>
<dbReference type="PANTHER" id="PTHR31282">
    <property type="entry name" value="WRKY TRANSCRIPTION FACTOR 21-RELATED"/>
    <property type="match status" value="1"/>
</dbReference>
<dbReference type="EMBL" id="BSYO01000005">
    <property type="protein sequence ID" value="GMH05018.1"/>
    <property type="molecule type" value="Genomic_DNA"/>
</dbReference>
<keyword evidence="4" id="KW-0804">Transcription</keyword>
<dbReference type="SMART" id="SM00774">
    <property type="entry name" value="WRKY"/>
    <property type="match status" value="1"/>
</dbReference>
<keyword evidence="5" id="KW-0539">Nucleus</keyword>
<evidence type="ECO:0000313" key="9">
    <source>
        <dbReference type="Proteomes" id="UP001279734"/>
    </source>
</evidence>
<evidence type="ECO:0000256" key="3">
    <source>
        <dbReference type="ARBA" id="ARBA00023125"/>
    </source>
</evidence>
<dbReference type="Gene3D" id="2.20.25.80">
    <property type="entry name" value="WRKY domain"/>
    <property type="match status" value="1"/>
</dbReference>
<sequence>MEEVTALVSYCCKLAKDLDSNLEGLSNHHDVLLQQIEHIIYMFTSARDHLRSRNQHMRIDSSLQLPDQEIPEPLPGQIEIGGHGAVAAMLGMEVPSTAIIPGNAGTHKQHTGGAEASIRWWSNRREAQPGGSTSASPRTRRRTDGEKRTVRVAAPQIGNTEIPPEDDYSWRKYGQKEILRARFPRQWRGYLRLISSRVVDVVHKESRRGWKRVEGMGEEIGTVLYRREKDLPAVAFGWFWGRGGAIASVRG</sequence>
<dbReference type="Proteomes" id="UP001279734">
    <property type="component" value="Unassembled WGS sequence"/>
</dbReference>
<evidence type="ECO:0000256" key="2">
    <source>
        <dbReference type="ARBA" id="ARBA00023015"/>
    </source>
</evidence>
<keyword evidence="2" id="KW-0805">Transcription regulation</keyword>
<evidence type="ECO:0000256" key="1">
    <source>
        <dbReference type="ARBA" id="ARBA00004123"/>
    </source>
</evidence>
<organism evidence="8 9">
    <name type="scientific">Nepenthes gracilis</name>
    <name type="common">Slender pitcher plant</name>
    <dbReference type="NCBI Taxonomy" id="150966"/>
    <lineage>
        <taxon>Eukaryota</taxon>
        <taxon>Viridiplantae</taxon>
        <taxon>Streptophyta</taxon>
        <taxon>Embryophyta</taxon>
        <taxon>Tracheophyta</taxon>
        <taxon>Spermatophyta</taxon>
        <taxon>Magnoliopsida</taxon>
        <taxon>eudicotyledons</taxon>
        <taxon>Gunneridae</taxon>
        <taxon>Pentapetalae</taxon>
        <taxon>Caryophyllales</taxon>
        <taxon>Nepenthaceae</taxon>
        <taxon>Nepenthes</taxon>
    </lineage>
</organism>
<protein>
    <recommendedName>
        <fullName evidence="7">WRKY domain-containing protein</fullName>
    </recommendedName>
</protein>
<dbReference type="InterPro" id="IPR044810">
    <property type="entry name" value="WRKY_plant"/>
</dbReference>
<dbReference type="GO" id="GO:0043565">
    <property type="term" value="F:sequence-specific DNA binding"/>
    <property type="evidence" value="ECO:0007669"/>
    <property type="project" value="InterPro"/>
</dbReference>
<name>A0AAD3S5W9_NEPGR</name>
<comment type="caution">
    <text evidence="8">The sequence shown here is derived from an EMBL/GenBank/DDBJ whole genome shotgun (WGS) entry which is preliminary data.</text>
</comment>
<evidence type="ECO:0000256" key="4">
    <source>
        <dbReference type="ARBA" id="ARBA00023163"/>
    </source>
</evidence>
<dbReference type="AlphaFoldDB" id="A0AAD3S5W9"/>
<keyword evidence="3" id="KW-0238">DNA-binding</keyword>
<accession>A0AAD3S5W9</accession>
<dbReference type="InterPro" id="IPR003657">
    <property type="entry name" value="WRKY_dom"/>
</dbReference>
<gene>
    <name evidence="8" type="ORF">Nepgr_006858</name>
</gene>
<feature type="domain" description="WRKY" evidence="7">
    <location>
        <begin position="164"/>
        <end position="205"/>
    </location>
</feature>
<evidence type="ECO:0000256" key="5">
    <source>
        <dbReference type="ARBA" id="ARBA00023242"/>
    </source>
</evidence>
<keyword evidence="9" id="KW-1185">Reference proteome</keyword>